<keyword evidence="7" id="KW-1185">Reference proteome</keyword>
<dbReference type="InterPro" id="IPR011991">
    <property type="entry name" value="ArsR-like_HTH"/>
</dbReference>
<dbReference type="InterPro" id="IPR018334">
    <property type="entry name" value="ArsR_HTH"/>
</dbReference>
<dbReference type="GO" id="GO:0046686">
    <property type="term" value="P:response to cadmium ion"/>
    <property type="evidence" value="ECO:0007669"/>
    <property type="project" value="UniProtKB-KW"/>
</dbReference>
<dbReference type="NCBIfam" id="NF033788">
    <property type="entry name" value="HTH_metalloreg"/>
    <property type="match status" value="1"/>
</dbReference>
<protein>
    <submittedName>
        <fullName evidence="6">ArsR family transcriptional regulator</fullName>
    </submittedName>
</protein>
<evidence type="ECO:0000256" key="2">
    <source>
        <dbReference type="ARBA" id="ARBA00023125"/>
    </source>
</evidence>
<dbReference type="Pfam" id="PF01022">
    <property type="entry name" value="HTH_5"/>
    <property type="match status" value="1"/>
</dbReference>
<dbReference type="PROSITE" id="PS50987">
    <property type="entry name" value="HTH_ARSR_2"/>
    <property type="match status" value="1"/>
</dbReference>
<keyword evidence="2" id="KW-0238">DNA-binding</keyword>
<dbReference type="PANTHER" id="PTHR43132">
    <property type="entry name" value="ARSENICAL RESISTANCE OPERON REPRESSOR ARSR-RELATED"/>
    <property type="match status" value="1"/>
</dbReference>
<evidence type="ECO:0000256" key="4">
    <source>
        <dbReference type="ARBA" id="ARBA00043263"/>
    </source>
</evidence>
<gene>
    <name evidence="6" type="ORF">WN59_05610</name>
</gene>
<keyword evidence="4" id="KW-0105">Cadmium resistance</keyword>
<dbReference type="AlphaFoldDB" id="A0A0M2SQ68"/>
<accession>A0A0M2SQ68</accession>
<name>A0A0M2SQ68_9STAP</name>
<keyword evidence="1" id="KW-0805">Transcription regulation</keyword>
<proteinExistence type="predicted"/>
<evidence type="ECO:0000256" key="1">
    <source>
        <dbReference type="ARBA" id="ARBA00023015"/>
    </source>
</evidence>
<dbReference type="OrthoDB" id="9794330at2"/>
<dbReference type="SMART" id="SM00418">
    <property type="entry name" value="HTH_ARSR"/>
    <property type="match status" value="1"/>
</dbReference>
<dbReference type="PROSITE" id="PS00846">
    <property type="entry name" value="HTH_ARSR_1"/>
    <property type="match status" value="1"/>
</dbReference>
<evidence type="ECO:0000259" key="5">
    <source>
        <dbReference type="PROSITE" id="PS50987"/>
    </source>
</evidence>
<dbReference type="InterPro" id="IPR036390">
    <property type="entry name" value="WH_DNA-bd_sf"/>
</dbReference>
<dbReference type="PATRIC" id="fig|1432562.3.peg.1116"/>
<dbReference type="Gene3D" id="1.10.10.10">
    <property type="entry name" value="Winged helix-like DNA-binding domain superfamily/Winged helix DNA-binding domain"/>
    <property type="match status" value="1"/>
</dbReference>
<dbReference type="GO" id="GO:0003677">
    <property type="term" value="F:DNA binding"/>
    <property type="evidence" value="ECO:0007669"/>
    <property type="project" value="UniProtKB-KW"/>
</dbReference>
<organism evidence="6 7">
    <name type="scientific">Salinicoccus sediminis</name>
    <dbReference type="NCBI Taxonomy" id="1432562"/>
    <lineage>
        <taxon>Bacteria</taxon>
        <taxon>Bacillati</taxon>
        <taxon>Bacillota</taxon>
        <taxon>Bacilli</taxon>
        <taxon>Bacillales</taxon>
        <taxon>Staphylococcaceae</taxon>
        <taxon>Salinicoccus</taxon>
    </lineage>
</organism>
<dbReference type="GO" id="GO:0003700">
    <property type="term" value="F:DNA-binding transcription factor activity"/>
    <property type="evidence" value="ECO:0007669"/>
    <property type="project" value="InterPro"/>
</dbReference>
<dbReference type="PRINTS" id="PR00778">
    <property type="entry name" value="HTHARSR"/>
</dbReference>
<dbReference type="InterPro" id="IPR051011">
    <property type="entry name" value="Metal_resp_trans_reg"/>
</dbReference>
<evidence type="ECO:0000313" key="6">
    <source>
        <dbReference type="EMBL" id="KKK35102.1"/>
    </source>
</evidence>
<evidence type="ECO:0000313" key="7">
    <source>
        <dbReference type="Proteomes" id="UP000034287"/>
    </source>
</evidence>
<dbReference type="PANTHER" id="PTHR43132:SF6">
    <property type="entry name" value="HTH-TYPE TRANSCRIPTIONAL REPRESSOR CZRA"/>
    <property type="match status" value="1"/>
</dbReference>
<dbReference type="STRING" id="1432562.WN59_05610"/>
<keyword evidence="3" id="KW-0804">Transcription</keyword>
<dbReference type="SUPFAM" id="SSF46785">
    <property type="entry name" value="Winged helix' DNA-binding domain"/>
    <property type="match status" value="1"/>
</dbReference>
<reference evidence="6 7" key="1">
    <citation type="submission" date="2015-04" db="EMBL/GenBank/DDBJ databases">
        <title>Taxonomic description and genome sequence of Salinicoccus sediminis sp. nov., a novel hyper halotolerant bacterium isolated from marine sediment.</title>
        <authorList>
            <person name="Mathan Kumar R."/>
            <person name="Kaur G."/>
            <person name="Kumar N."/>
            <person name="Kumar A."/>
            <person name="Singh N.K."/>
            <person name="Kaur N."/>
            <person name="Mayilraj S."/>
        </authorList>
    </citation>
    <scope>NUCLEOTIDE SEQUENCE [LARGE SCALE GENOMIC DNA]</scope>
    <source>
        <strain evidence="6 7">SV-16</strain>
    </source>
</reference>
<dbReference type="EMBL" id="LAYZ01000002">
    <property type="protein sequence ID" value="KKK35102.1"/>
    <property type="molecule type" value="Genomic_DNA"/>
</dbReference>
<dbReference type="Proteomes" id="UP000034287">
    <property type="component" value="Unassembled WGS sequence"/>
</dbReference>
<dbReference type="CDD" id="cd00090">
    <property type="entry name" value="HTH_ARSR"/>
    <property type="match status" value="1"/>
</dbReference>
<dbReference type="RefSeq" id="WP_046513923.1">
    <property type="nucleotide sequence ID" value="NZ_LAYZ01000002.1"/>
</dbReference>
<evidence type="ECO:0000256" key="3">
    <source>
        <dbReference type="ARBA" id="ARBA00023163"/>
    </source>
</evidence>
<dbReference type="InterPro" id="IPR036388">
    <property type="entry name" value="WH-like_DNA-bd_sf"/>
</dbReference>
<sequence>MTETKHMCEVESVDTEKVNHAKEFIDADAVSNVAAIFKALGDINRSRIVRALSIEDELCVCDLANIMEVSTASASHHLRSLSRQGITKSRKMGKMVYYSLDDDHIRQIVDMAFIHQEELNGNAK</sequence>
<dbReference type="InterPro" id="IPR001845">
    <property type="entry name" value="HTH_ArsR_DNA-bd_dom"/>
</dbReference>
<comment type="caution">
    <text evidence="6">The sequence shown here is derived from an EMBL/GenBank/DDBJ whole genome shotgun (WGS) entry which is preliminary data.</text>
</comment>
<feature type="domain" description="HTH arsR-type" evidence="5">
    <location>
        <begin position="25"/>
        <end position="120"/>
    </location>
</feature>